<dbReference type="GO" id="GO:0005737">
    <property type="term" value="C:cytoplasm"/>
    <property type="evidence" value="ECO:0007669"/>
    <property type="project" value="TreeGrafter"/>
</dbReference>
<accession>A0A4U6BRG2</accession>
<dbReference type="GO" id="GO:0019752">
    <property type="term" value="P:carboxylic acid metabolic process"/>
    <property type="evidence" value="ECO:0007669"/>
    <property type="project" value="UniProtKB-ARBA"/>
</dbReference>
<dbReference type="PIRSF" id="PIRSF001439">
    <property type="entry name" value="CryM"/>
    <property type="match status" value="1"/>
</dbReference>
<protein>
    <submittedName>
        <fullName evidence="2">Ornithine cyclodeaminase family protein</fullName>
    </submittedName>
</protein>
<organism evidence="2 3">
    <name type="scientific">Afipia massiliensis</name>
    <dbReference type="NCBI Taxonomy" id="211460"/>
    <lineage>
        <taxon>Bacteria</taxon>
        <taxon>Pseudomonadati</taxon>
        <taxon>Pseudomonadota</taxon>
        <taxon>Alphaproteobacteria</taxon>
        <taxon>Hyphomicrobiales</taxon>
        <taxon>Nitrobacteraceae</taxon>
        <taxon>Afipia</taxon>
    </lineage>
</organism>
<keyword evidence="3" id="KW-1185">Reference proteome</keyword>
<evidence type="ECO:0000256" key="1">
    <source>
        <dbReference type="ARBA" id="ARBA00008903"/>
    </source>
</evidence>
<dbReference type="InterPro" id="IPR003462">
    <property type="entry name" value="ODC_Mu_crystall"/>
</dbReference>
<proteinExistence type="inferred from homology"/>
<sequence length="327" mass="35064">MNPATASPIVIDAARTRASLPFDRLIPALREAFTVGADVPLRHHHFMPQPDGSTATILIMPAWQRAFVGIKIVTIFPENGKKALPGLFSSYLLCDGDTGQHVALIDGNEITSRRTAGIAALGGAFLARENARKLLIAGSGRIASLVADAFRAVRPIDKVAVWNVNEAGAARLVFDLRTKGIDASVAPDLERAVGEADIVSCATLAAKPIIKGAWLKPGTHLDLIGSFTPFMREADDEVFRRGRVYVDTYDALKESGELLDPIRNDVIAADDIAGSLAELCRGERKGRGSDREITVFKAVGNALSDIAAAGLVWKDFGRATLESEWPD</sequence>
<evidence type="ECO:0000313" key="3">
    <source>
        <dbReference type="Proteomes" id="UP000034832"/>
    </source>
</evidence>
<dbReference type="FunFam" id="3.40.50.720:FF:000311">
    <property type="entry name" value="Ornithine cyclodeaminase"/>
    <property type="match status" value="1"/>
</dbReference>
<dbReference type="Gene3D" id="3.30.1780.10">
    <property type="entry name" value="ornithine cyclodeaminase, domain 1"/>
    <property type="match status" value="1"/>
</dbReference>
<dbReference type="OrthoDB" id="9785971at2"/>
<dbReference type="InterPro" id="IPR023401">
    <property type="entry name" value="ODC_N"/>
</dbReference>
<gene>
    <name evidence="2" type="ORF">YH63_012250</name>
</gene>
<dbReference type="AlphaFoldDB" id="A0A4U6BRG2"/>
<dbReference type="STRING" id="211460.YH63_06750"/>
<dbReference type="SUPFAM" id="SSF51735">
    <property type="entry name" value="NAD(P)-binding Rossmann-fold domains"/>
    <property type="match status" value="1"/>
</dbReference>
<name>A0A4U6BRG2_9BRAD</name>
<dbReference type="GO" id="GO:0016491">
    <property type="term" value="F:oxidoreductase activity"/>
    <property type="evidence" value="ECO:0007669"/>
    <property type="project" value="UniProtKB-ARBA"/>
</dbReference>
<dbReference type="PANTHER" id="PTHR13812">
    <property type="entry name" value="KETIMINE REDUCTASE MU-CRYSTALLIN"/>
    <property type="match status" value="1"/>
</dbReference>
<dbReference type="EMBL" id="LBIA02000001">
    <property type="protein sequence ID" value="TKT72125.1"/>
    <property type="molecule type" value="Genomic_DNA"/>
</dbReference>
<dbReference type="InterPro" id="IPR036291">
    <property type="entry name" value="NAD(P)-bd_dom_sf"/>
</dbReference>
<dbReference type="Proteomes" id="UP000034832">
    <property type="component" value="Unassembled WGS sequence"/>
</dbReference>
<reference evidence="2" key="1">
    <citation type="submission" date="2019-04" db="EMBL/GenBank/DDBJ databases">
        <title>Whole genome sequencing of cave bacteria.</title>
        <authorList>
            <person name="Gan H.M."/>
            <person name="Barton H."/>
            <person name="Savka M.A."/>
        </authorList>
    </citation>
    <scope>NUCLEOTIDE SEQUENCE [LARGE SCALE GENOMIC DNA]</scope>
    <source>
        <strain evidence="2">LC387</strain>
    </source>
</reference>
<dbReference type="Pfam" id="PF02423">
    <property type="entry name" value="OCD_Mu_crystall"/>
    <property type="match status" value="1"/>
</dbReference>
<dbReference type="RefSeq" id="WP_046827363.1">
    <property type="nucleotide sequence ID" value="NZ_LBIA02000001.1"/>
</dbReference>
<dbReference type="NCBIfam" id="NF004793">
    <property type="entry name" value="PRK06141.1"/>
    <property type="match status" value="1"/>
</dbReference>
<comment type="similarity">
    <text evidence="1">Belongs to the ornithine cyclodeaminase/mu-crystallin family.</text>
</comment>
<dbReference type="Gene3D" id="3.40.50.720">
    <property type="entry name" value="NAD(P)-binding Rossmann-like Domain"/>
    <property type="match status" value="1"/>
</dbReference>
<evidence type="ECO:0000313" key="2">
    <source>
        <dbReference type="EMBL" id="TKT72125.1"/>
    </source>
</evidence>
<dbReference type="PANTHER" id="PTHR13812:SF19">
    <property type="entry name" value="KETIMINE REDUCTASE MU-CRYSTALLIN"/>
    <property type="match status" value="1"/>
</dbReference>
<comment type="caution">
    <text evidence="2">The sequence shown here is derived from an EMBL/GenBank/DDBJ whole genome shotgun (WGS) entry which is preliminary data.</text>
</comment>